<feature type="transmembrane region" description="Helical" evidence="2">
    <location>
        <begin position="194"/>
        <end position="212"/>
    </location>
</feature>
<proteinExistence type="predicted"/>
<sequence length="414" mass="44498">MTGIRTELAATRRTDNEAGWDAPSDVLIRPARDSGDAGDTDPHVEALAGMSTKSEAISYAVSVLNGAPPAQVMTWLARYGYTVSRSKVSPAVKRFRDAHGLTDEPPVQGVALGRSPQRFVPGTPQTAGDGPTESALVSRSEPADIADSSAALEGSVPDVPPSPRDDVPTVPVTAGGQCVPDHGLTPRREQRAPWVAFACYAVAVVSLGVSLNTSWRFFAQVLHIPIAYGERYVMFAVAELALVVCGAGMAVNVHRDGRPGAFRAIVWAMCVAMAYMAWAESTTEEAIGRILLGPVLGTVMLHLGLGLELRTRHRGTGTAARIGRELRERCLSWMGLSDDERDAAQRTRDRKAYKAAALSLPRRRPWSRQTRLERALLAAGVADDLRMRERLVARLAVVRHAGALSAFTPPSPWG</sequence>
<feature type="compositionally biased region" description="Basic and acidic residues" evidence="1">
    <location>
        <begin position="30"/>
        <end position="42"/>
    </location>
</feature>
<feature type="region of interest" description="Disordered" evidence="1">
    <location>
        <begin position="1"/>
        <end position="42"/>
    </location>
</feature>
<dbReference type="EMBL" id="CP015269">
    <property type="protein sequence ID" value="ASL18349.1"/>
    <property type="molecule type" value="Genomic_DNA"/>
</dbReference>
<feature type="transmembrane region" description="Helical" evidence="2">
    <location>
        <begin position="260"/>
        <end position="278"/>
    </location>
</feature>
<name>A0A7U5MRJ3_MYCIT</name>
<feature type="transmembrane region" description="Helical" evidence="2">
    <location>
        <begin position="232"/>
        <end position="253"/>
    </location>
</feature>
<dbReference type="AlphaFoldDB" id="A0A7U5MRJ3"/>
<feature type="transmembrane region" description="Helical" evidence="2">
    <location>
        <begin position="290"/>
        <end position="307"/>
    </location>
</feature>
<gene>
    <name evidence="3" type="ORF">MYCOZU2_06004</name>
</gene>
<reference evidence="3 4" key="1">
    <citation type="journal article" date="2017" name="Lancet Infect. Dis.">
        <title>Global outbreak of severe Mycobacterium chimaera disease after cardiac surgery: a molecular epidemiological study.</title>
        <authorList>
            <person name="van Ingen J."/>
            <person name="Kohl T."/>
            <person name="Kranzer K."/>
            <person name="Hasse B."/>
            <person name="Keller P."/>
            <person name="Szafranska A."/>
            <person name="Hillemann D."/>
            <person name="Chand M."/>
            <person name="Schreiber P."/>
            <person name="Sommerstein R."/>
            <person name="Berger C."/>
            <person name="Genoni M."/>
            <person name="Ruegg C."/>
            <person name="Troillet N."/>
            <person name="Widmer A.F."/>
            <person name="Becker S.L."/>
            <person name="Herrmann M."/>
            <person name="Eckmanns T."/>
            <person name="Haller S."/>
            <person name="Hoeller C."/>
            <person name="Debast S.B."/>
            <person name="Wolfhagen M.J."/>
            <person name="Hopman J."/>
            <person name="Kluytmans J."/>
            <person name="Langelaar M."/>
            <person name="Notermans D.W."/>
            <person name="ten Oever J."/>
            <person name="van den Barselaar P."/>
            <person name="Vonk A.B.A."/>
            <person name="Vos M.C."/>
            <person name="Ahmed N."/>
            <person name="Brown T."/>
            <person name="Crook D."/>
            <person name="Lamagni T."/>
            <person name="Phin N."/>
            <person name="Smith E.G."/>
            <person name="Zambon M."/>
            <person name="Serr A."/>
            <person name="Goetting T."/>
            <person name="Ebner W."/>
            <person name="Thuermer A."/>
            <person name="Utpatel C."/>
            <person name="Sproer C."/>
            <person name="Bunk B."/>
            <person name="Nubel U."/>
            <person name="Bloemberg G."/>
            <person name="Bottger E."/>
            <person name="Niemann S."/>
            <person name="Wagner D."/>
            <person name="Sax H."/>
        </authorList>
    </citation>
    <scope>NUCLEOTIDE SEQUENCE [LARGE SCALE GENOMIC DNA]</scope>
    <source>
        <strain evidence="3 4">ZUERICH-2</strain>
        <plasmid evidence="3 4">unnamed 2</plasmid>
    </source>
</reference>
<accession>A0A7U5MRJ3</accession>
<feature type="region of interest" description="Disordered" evidence="1">
    <location>
        <begin position="97"/>
        <end position="140"/>
    </location>
</feature>
<keyword evidence="2" id="KW-0472">Membrane</keyword>
<protein>
    <recommendedName>
        <fullName evidence="5">DUF2637 domain-containing protein</fullName>
    </recommendedName>
</protein>
<organism evidence="3 4">
    <name type="scientific">Mycobacterium intracellulare subsp. chimaera</name>
    <dbReference type="NCBI Taxonomy" id="222805"/>
    <lineage>
        <taxon>Bacteria</taxon>
        <taxon>Bacillati</taxon>
        <taxon>Actinomycetota</taxon>
        <taxon>Actinomycetes</taxon>
        <taxon>Mycobacteriales</taxon>
        <taxon>Mycobacteriaceae</taxon>
        <taxon>Mycobacterium</taxon>
        <taxon>Mycobacterium avium complex (MAC)</taxon>
    </lineage>
</organism>
<evidence type="ECO:0000313" key="3">
    <source>
        <dbReference type="EMBL" id="ASL18349.1"/>
    </source>
</evidence>
<evidence type="ECO:0000313" key="4">
    <source>
        <dbReference type="Proteomes" id="UP000198286"/>
    </source>
</evidence>
<evidence type="ECO:0000256" key="1">
    <source>
        <dbReference type="SAM" id="MobiDB-lite"/>
    </source>
</evidence>
<evidence type="ECO:0008006" key="5">
    <source>
        <dbReference type="Google" id="ProtNLM"/>
    </source>
</evidence>
<dbReference type="Proteomes" id="UP000198286">
    <property type="component" value="Plasmid unnamed 2"/>
</dbReference>
<evidence type="ECO:0000256" key="2">
    <source>
        <dbReference type="SAM" id="Phobius"/>
    </source>
</evidence>
<keyword evidence="2" id="KW-1133">Transmembrane helix</keyword>
<keyword evidence="2" id="KW-0812">Transmembrane</keyword>
<geneLocation type="plasmid" evidence="3 4">
    <name>unnamed 2</name>
</geneLocation>
<keyword evidence="3" id="KW-0614">Plasmid</keyword>